<dbReference type="EMBL" id="CP033970">
    <property type="protein sequence ID" value="AZG16454.1"/>
    <property type="molecule type" value="Genomic_DNA"/>
</dbReference>
<dbReference type="RefSeq" id="WP_124686184.1">
    <property type="nucleotide sequence ID" value="NZ_CP033970.1"/>
</dbReference>
<dbReference type="KEGG" id="cpau:EHF44_24020"/>
<sequence>MKTSQKATPIWEMATFAFLTGFAAHGQTSSSLGVFAGTLSVCALVARASRRPRSLPANGGVALA</sequence>
<name>A0A3G8H7K4_9BURK</name>
<protein>
    <submittedName>
        <fullName evidence="1">Uncharacterized protein</fullName>
    </submittedName>
</protein>
<evidence type="ECO:0000313" key="2">
    <source>
        <dbReference type="Proteomes" id="UP000270411"/>
    </source>
</evidence>
<gene>
    <name evidence="1" type="ORF">EHF44_24020</name>
</gene>
<reference evidence="2" key="1">
    <citation type="submission" date="2018-11" db="EMBL/GenBank/DDBJ databases">
        <title>FDA dAtabase for Regulatory Grade micrObial Sequences (FDA-ARGOS): Supporting development and validation of Infectious Disease Dx tests.</title>
        <authorList>
            <person name="Goldberg B."/>
            <person name="Campos J."/>
            <person name="Tallon L."/>
            <person name="Sadzewicz L."/>
            <person name="Zhao X."/>
            <person name="Vavikolanu K."/>
            <person name="Mehta A."/>
            <person name="Aluvathingal J."/>
            <person name="Nadendla S."/>
            <person name="Geyer C."/>
            <person name="Nandy P."/>
            <person name="Yan Y."/>
            <person name="Sichtig H."/>
        </authorList>
    </citation>
    <scope>NUCLEOTIDE SEQUENCE [LARGE SCALE GENOMIC DNA]</scope>
    <source>
        <strain evidence="2">FDAARGOS_614</strain>
    </source>
</reference>
<proteinExistence type="predicted"/>
<organism evidence="1 2">
    <name type="scientific">Cupriavidus pauculus</name>
    <dbReference type="NCBI Taxonomy" id="82633"/>
    <lineage>
        <taxon>Bacteria</taxon>
        <taxon>Pseudomonadati</taxon>
        <taxon>Pseudomonadota</taxon>
        <taxon>Betaproteobacteria</taxon>
        <taxon>Burkholderiales</taxon>
        <taxon>Burkholderiaceae</taxon>
        <taxon>Cupriavidus</taxon>
    </lineage>
</organism>
<dbReference type="Proteomes" id="UP000270411">
    <property type="component" value="Chromosome 2"/>
</dbReference>
<accession>A0A3G8H7K4</accession>
<dbReference type="AlphaFoldDB" id="A0A3G8H7K4"/>
<evidence type="ECO:0000313" key="1">
    <source>
        <dbReference type="EMBL" id="AZG16454.1"/>
    </source>
</evidence>